<proteinExistence type="predicted"/>
<dbReference type="AlphaFoldDB" id="A0A6H5H5W3"/>
<evidence type="ECO:0000313" key="1">
    <source>
        <dbReference type="EMBL" id="CAB0012942.1"/>
    </source>
</evidence>
<sequence>MSKYTHVKSLLNSKHVQLTEYEQFPRIPPEGARMRHREGIGENDALADERLRMMKFLLKDTKFVYLMYHANLTLSTRSLETL</sequence>
<reference evidence="1 2" key="1">
    <citation type="submission" date="2020-02" db="EMBL/GenBank/DDBJ databases">
        <authorList>
            <person name="Ferguson B K."/>
        </authorList>
    </citation>
    <scope>NUCLEOTIDE SEQUENCE [LARGE SCALE GENOMIC DNA]</scope>
</reference>
<evidence type="ECO:0000313" key="2">
    <source>
        <dbReference type="Proteomes" id="UP000479000"/>
    </source>
</evidence>
<dbReference type="Proteomes" id="UP000479000">
    <property type="component" value="Unassembled WGS sequence"/>
</dbReference>
<name>A0A6H5H5W3_9HEMI</name>
<protein>
    <submittedName>
        <fullName evidence="1">Uncharacterized protein</fullName>
    </submittedName>
</protein>
<organism evidence="1 2">
    <name type="scientific">Nesidiocoris tenuis</name>
    <dbReference type="NCBI Taxonomy" id="355587"/>
    <lineage>
        <taxon>Eukaryota</taxon>
        <taxon>Metazoa</taxon>
        <taxon>Ecdysozoa</taxon>
        <taxon>Arthropoda</taxon>
        <taxon>Hexapoda</taxon>
        <taxon>Insecta</taxon>
        <taxon>Pterygota</taxon>
        <taxon>Neoptera</taxon>
        <taxon>Paraneoptera</taxon>
        <taxon>Hemiptera</taxon>
        <taxon>Heteroptera</taxon>
        <taxon>Panheteroptera</taxon>
        <taxon>Cimicomorpha</taxon>
        <taxon>Miridae</taxon>
        <taxon>Dicyphina</taxon>
        <taxon>Nesidiocoris</taxon>
    </lineage>
</organism>
<dbReference type="EMBL" id="CADCXU010025672">
    <property type="protein sequence ID" value="CAB0012942.1"/>
    <property type="molecule type" value="Genomic_DNA"/>
</dbReference>
<keyword evidence="2" id="KW-1185">Reference proteome</keyword>
<accession>A0A6H5H5W3</accession>
<gene>
    <name evidence="1" type="ORF">NTEN_LOCUS17631</name>
</gene>